<keyword evidence="4 6" id="KW-0175">Coiled coil</keyword>
<evidence type="ECO:0000256" key="1">
    <source>
        <dbReference type="ARBA" id="ARBA00004496"/>
    </source>
</evidence>
<dbReference type="GO" id="GO:0005509">
    <property type="term" value="F:calcium ion binding"/>
    <property type="evidence" value="ECO:0007669"/>
    <property type="project" value="InterPro"/>
</dbReference>
<protein>
    <submittedName>
        <fullName evidence="8">RAS and EF-hand domain containing 2</fullName>
    </submittedName>
</protein>
<dbReference type="SUPFAM" id="SSF47473">
    <property type="entry name" value="EF-hand"/>
    <property type="match status" value="1"/>
</dbReference>
<dbReference type="SMART" id="SM00175">
    <property type="entry name" value="RAB"/>
    <property type="match status" value="1"/>
</dbReference>
<dbReference type="Ensembl" id="ENSDLAT00005024307.2">
    <property type="protein sequence ID" value="ENSDLAP00005022706.2"/>
    <property type="gene ID" value="ENSDLAG00005010385.2"/>
</dbReference>
<dbReference type="SMART" id="SM00176">
    <property type="entry name" value="RAN"/>
    <property type="match status" value="1"/>
</dbReference>
<dbReference type="PROSITE" id="PS51419">
    <property type="entry name" value="RAB"/>
    <property type="match status" value="1"/>
</dbReference>
<dbReference type="InterPro" id="IPR005225">
    <property type="entry name" value="Small_GTP-bd"/>
</dbReference>
<dbReference type="SMART" id="SM00173">
    <property type="entry name" value="RAS"/>
    <property type="match status" value="1"/>
</dbReference>
<evidence type="ECO:0000256" key="6">
    <source>
        <dbReference type="SAM" id="Coils"/>
    </source>
</evidence>
<dbReference type="SMART" id="SM00054">
    <property type="entry name" value="EFh"/>
    <property type="match status" value="2"/>
</dbReference>
<keyword evidence="5" id="KW-0342">GTP-binding</keyword>
<gene>
    <name evidence="8" type="primary">rasef2</name>
</gene>
<evidence type="ECO:0000256" key="5">
    <source>
        <dbReference type="ARBA" id="ARBA00023134"/>
    </source>
</evidence>
<dbReference type="InterPro" id="IPR002048">
    <property type="entry name" value="EF_hand_dom"/>
</dbReference>
<dbReference type="PANTHER" id="PTHR47977">
    <property type="entry name" value="RAS-RELATED PROTEIN RAB"/>
    <property type="match status" value="1"/>
</dbReference>
<dbReference type="FunFam" id="3.40.50.300:FF:001348">
    <property type="entry name" value="Ras and EF-hand domain-containing protein"/>
    <property type="match status" value="1"/>
</dbReference>
<reference evidence="8" key="1">
    <citation type="submission" date="2025-08" db="UniProtKB">
        <authorList>
            <consortium name="Ensembl"/>
        </authorList>
    </citation>
    <scope>IDENTIFICATION</scope>
</reference>
<dbReference type="CDD" id="cd00051">
    <property type="entry name" value="EFh"/>
    <property type="match status" value="1"/>
</dbReference>
<sequence>MDRPSLRRLFSACDVDKSGKIEYEDFTVVCRELNVPETEIKTLFDKFDVDEDGYIDYNKFSSRFQEVSETLDLASFGAGSSQNRGGPWEEFVGRLDEDLMEQLADLYKAIHSSANMTLLQQYEEIVHSVISQSLDNRLECEQLETSLKRAEEMNNSQLTELEDDIQQQLSRTEERVREEVSVISANCYQYHTNHPFSLQENDQLRTSLLQAQTDIAILHSELDKLKNMYADHKAQHERETDDLKRMVVEYQSYSSQIQVLQETNKKLYDSNDGLRSALAREAVAAKRRVSSFSRPDPSKTTYSHVATWADKYLDSGVSLQMDTAESAGSDYDSDDSSSSVETVHHSYSYVPSDVEISEVKSEATVSMAPSAVSSIASSLRRRLSAFSTKPLDTDIEETEEPCPLYRLVLAGDAGAGKSSFLLRLTLNEFRGDIQTTLGVDFQMKRMLVDGEKTSLQIWDTAGQERFRSIARSYFRKAHGVLLLYDVTSESSFLNVRAWVDQIQDATEEKIPMCVIGNKVDLREQLPEGSCVSSLHGEKLAKAYGALFCETSAKEGTNVVEAVLHLAREVKKNVKLRRQSDSQVRLSPTNPKKTLNACCGR</sequence>
<feature type="coiled-coil region" evidence="6">
    <location>
        <begin position="140"/>
        <end position="175"/>
    </location>
</feature>
<dbReference type="InterPro" id="IPR011992">
    <property type="entry name" value="EF-hand-dom_pair"/>
</dbReference>
<dbReference type="NCBIfam" id="TIGR00231">
    <property type="entry name" value="small_GTP"/>
    <property type="match status" value="1"/>
</dbReference>
<comment type="subcellular location">
    <subcellularLocation>
        <location evidence="1">Cytoplasm</location>
    </subcellularLocation>
</comment>
<dbReference type="SUPFAM" id="SSF52540">
    <property type="entry name" value="P-loop containing nucleoside triphosphate hydrolases"/>
    <property type="match status" value="1"/>
</dbReference>
<name>A0A8C4EX44_DICLA</name>
<dbReference type="PROSITE" id="PS50222">
    <property type="entry name" value="EF_HAND_2"/>
    <property type="match status" value="1"/>
</dbReference>
<dbReference type="GO" id="GO:0005525">
    <property type="term" value="F:GTP binding"/>
    <property type="evidence" value="ECO:0007669"/>
    <property type="project" value="UniProtKB-KW"/>
</dbReference>
<feature type="domain" description="EF-hand" evidence="7">
    <location>
        <begin position="35"/>
        <end position="70"/>
    </location>
</feature>
<dbReference type="PROSITE" id="PS51420">
    <property type="entry name" value="RHO"/>
    <property type="match status" value="1"/>
</dbReference>
<dbReference type="SMART" id="SM00174">
    <property type="entry name" value="RHO"/>
    <property type="match status" value="1"/>
</dbReference>
<evidence type="ECO:0000313" key="8">
    <source>
        <dbReference type="Ensembl" id="ENSDLAP00005022706.2"/>
    </source>
</evidence>
<dbReference type="AlphaFoldDB" id="A0A8C4EX44"/>
<proteinExistence type="predicted"/>
<organism evidence="8 9">
    <name type="scientific">Dicentrarchus labrax</name>
    <name type="common">European seabass</name>
    <name type="synonym">Morone labrax</name>
    <dbReference type="NCBI Taxonomy" id="13489"/>
    <lineage>
        <taxon>Eukaryota</taxon>
        <taxon>Metazoa</taxon>
        <taxon>Chordata</taxon>
        <taxon>Craniata</taxon>
        <taxon>Vertebrata</taxon>
        <taxon>Euteleostomi</taxon>
        <taxon>Actinopterygii</taxon>
        <taxon>Neopterygii</taxon>
        <taxon>Teleostei</taxon>
        <taxon>Neoteleostei</taxon>
        <taxon>Acanthomorphata</taxon>
        <taxon>Eupercaria</taxon>
        <taxon>Moronidae</taxon>
        <taxon>Dicentrarchus</taxon>
    </lineage>
</organism>
<evidence type="ECO:0000256" key="2">
    <source>
        <dbReference type="ARBA" id="ARBA00022490"/>
    </source>
</evidence>
<dbReference type="InterPro" id="IPR001806">
    <property type="entry name" value="Small_GTPase"/>
</dbReference>
<dbReference type="GO" id="GO:0005737">
    <property type="term" value="C:cytoplasm"/>
    <property type="evidence" value="ECO:0007669"/>
    <property type="project" value="UniProtKB-SubCell"/>
</dbReference>
<dbReference type="CDD" id="cd00154">
    <property type="entry name" value="Rab"/>
    <property type="match status" value="1"/>
</dbReference>
<dbReference type="GO" id="GO:0003924">
    <property type="term" value="F:GTPase activity"/>
    <property type="evidence" value="ECO:0007669"/>
    <property type="project" value="InterPro"/>
</dbReference>
<dbReference type="PROSITE" id="PS51421">
    <property type="entry name" value="RAS"/>
    <property type="match status" value="1"/>
</dbReference>
<dbReference type="Proteomes" id="UP000694389">
    <property type="component" value="Unassembled WGS sequence"/>
</dbReference>
<feature type="coiled-coil region" evidence="6">
    <location>
        <begin position="208"/>
        <end position="242"/>
    </location>
</feature>
<dbReference type="PRINTS" id="PR00449">
    <property type="entry name" value="RASTRNSFRMNG"/>
</dbReference>
<dbReference type="InterPro" id="IPR050227">
    <property type="entry name" value="Rab"/>
</dbReference>
<dbReference type="Pfam" id="PF13499">
    <property type="entry name" value="EF-hand_7"/>
    <property type="match status" value="1"/>
</dbReference>
<dbReference type="Gene3D" id="3.40.50.300">
    <property type="entry name" value="P-loop containing nucleotide triphosphate hydrolases"/>
    <property type="match status" value="1"/>
</dbReference>
<keyword evidence="3" id="KW-0547">Nucleotide-binding</keyword>
<dbReference type="Gene3D" id="1.10.238.10">
    <property type="entry name" value="EF-hand"/>
    <property type="match status" value="1"/>
</dbReference>
<evidence type="ECO:0000256" key="3">
    <source>
        <dbReference type="ARBA" id="ARBA00022741"/>
    </source>
</evidence>
<evidence type="ECO:0000259" key="7">
    <source>
        <dbReference type="PROSITE" id="PS50222"/>
    </source>
</evidence>
<reference evidence="8" key="2">
    <citation type="submission" date="2025-09" db="UniProtKB">
        <authorList>
            <consortium name="Ensembl"/>
        </authorList>
    </citation>
    <scope>IDENTIFICATION</scope>
</reference>
<evidence type="ECO:0000313" key="9">
    <source>
        <dbReference type="Proteomes" id="UP000694389"/>
    </source>
</evidence>
<keyword evidence="9" id="KW-1185">Reference proteome</keyword>
<dbReference type="Pfam" id="PF00071">
    <property type="entry name" value="Ras"/>
    <property type="match status" value="1"/>
</dbReference>
<dbReference type="InterPro" id="IPR027417">
    <property type="entry name" value="P-loop_NTPase"/>
</dbReference>
<accession>A0A8C4EX44</accession>
<evidence type="ECO:0000256" key="4">
    <source>
        <dbReference type="ARBA" id="ARBA00023054"/>
    </source>
</evidence>
<dbReference type="GeneTree" id="ENSGT00940000165251"/>
<keyword evidence="2" id="KW-0963">Cytoplasm</keyword>
<dbReference type="SMART" id="SM00177">
    <property type="entry name" value="ARF"/>
    <property type="match status" value="1"/>
</dbReference>